<evidence type="ECO:0000256" key="1">
    <source>
        <dbReference type="SAM" id="SignalP"/>
    </source>
</evidence>
<feature type="chain" id="PRO_5040106328" evidence="1">
    <location>
        <begin position="25"/>
        <end position="137"/>
    </location>
</feature>
<dbReference type="EMBL" id="WJQU01000001">
    <property type="protein sequence ID" value="KAJ6648927.1"/>
    <property type="molecule type" value="Genomic_DNA"/>
</dbReference>
<dbReference type="AlphaFoldDB" id="A0A9Q0NFJ5"/>
<evidence type="ECO:0000313" key="2">
    <source>
        <dbReference type="EMBL" id="KAJ6648927.1"/>
    </source>
</evidence>
<accession>A0A9Q0NFJ5</accession>
<comment type="caution">
    <text evidence="2">The sequence shown here is derived from an EMBL/GenBank/DDBJ whole genome shotgun (WGS) entry which is preliminary data.</text>
</comment>
<keyword evidence="1" id="KW-0732">Signal</keyword>
<protein>
    <submittedName>
        <fullName evidence="2">Uncharacterized protein</fullName>
    </submittedName>
</protein>
<dbReference type="Proteomes" id="UP001151699">
    <property type="component" value="Chromosome A"/>
</dbReference>
<reference evidence="2" key="1">
    <citation type="submission" date="2022-07" db="EMBL/GenBank/DDBJ databases">
        <authorList>
            <person name="Trinca V."/>
            <person name="Uliana J.V.C."/>
            <person name="Torres T.T."/>
            <person name="Ward R.J."/>
            <person name="Monesi N."/>
        </authorList>
    </citation>
    <scope>NUCLEOTIDE SEQUENCE</scope>
    <source>
        <strain evidence="2">HSMRA1968</strain>
        <tissue evidence="2">Whole embryos</tissue>
    </source>
</reference>
<sequence length="137" mass="15081">MSVKIRKIILCLFLLVVRFTTTIGYGDCLGKRYLCGPANIFYLLCFEDPVSGTYLPLTSSYVRCPTDTICTLEESCDPGATLDCQGKPFFCGTENSFLRCGIQDDGTYRSNSTVIEYCTVSSCDGENDCTVVSCNSF</sequence>
<organism evidence="2 3">
    <name type="scientific">Pseudolycoriella hygida</name>
    <dbReference type="NCBI Taxonomy" id="35572"/>
    <lineage>
        <taxon>Eukaryota</taxon>
        <taxon>Metazoa</taxon>
        <taxon>Ecdysozoa</taxon>
        <taxon>Arthropoda</taxon>
        <taxon>Hexapoda</taxon>
        <taxon>Insecta</taxon>
        <taxon>Pterygota</taxon>
        <taxon>Neoptera</taxon>
        <taxon>Endopterygota</taxon>
        <taxon>Diptera</taxon>
        <taxon>Nematocera</taxon>
        <taxon>Sciaroidea</taxon>
        <taxon>Sciaridae</taxon>
        <taxon>Pseudolycoriella</taxon>
    </lineage>
</organism>
<gene>
    <name evidence="2" type="ORF">Bhyg_04159</name>
</gene>
<feature type="signal peptide" evidence="1">
    <location>
        <begin position="1"/>
        <end position="24"/>
    </location>
</feature>
<evidence type="ECO:0000313" key="3">
    <source>
        <dbReference type="Proteomes" id="UP001151699"/>
    </source>
</evidence>
<name>A0A9Q0NFJ5_9DIPT</name>
<proteinExistence type="predicted"/>
<keyword evidence="3" id="KW-1185">Reference proteome</keyword>